<dbReference type="Gene3D" id="3.40.960.10">
    <property type="entry name" value="VSR Endonuclease"/>
    <property type="match status" value="1"/>
</dbReference>
<dbReference type="SUPFAM" id="SSF56672">
    <property type="entry name" value="DNA/RNA polymerases"/>
    <property type="match status" value="1"/>
</dbReference>
<keyword evidence="3" id="KW-0808">Transferase</keyword>
<keyword evidence="4" id="KW-0548">Nucleotidyltransferase</keyword>
<organism evidence="11 12">
    <name type="scientific">Globodera pallida</name>
    <name type="common">Potato cyst nematode worm</name>
    <name type="synonym">Heterodera pallida</name>
    <dbReference type="NCBI Taxonomy" id="36090"/>
    <lineage>
        <taxon>Eukaryota</taxon>
        <taxon>Metazoa</taxon>
        <taxon>Ecdysozoa</taxon>
        <taxon>Nematoda</taxon>
        <taxon>Chromadorea</taxon>
        <taxon>Rhabditida</taxon>
        <taxon>Tylenchina</taxon>
        <taxon>Tylenchomorpha</taxon>
        <taxon>Tylenchoidea</taxon>
        <taxon>Heteroderidae</taxon>
        <taxon>Heteroderinae</taxon>
        <taxon>Globodera</taxon>
    </lineage>
</organism>
<feature type="region of interest" description="Disordered" evidence="9">
    <location>
        <begin position="1550"/>
        <end position="1577"/>
    </location>
</feature>
<dbReference type="SUPFAM" id="SSF53098">
    <property type="entry name" value="Ribonuclease H-like"/>
    <property type="match status" value="1"/>
</dbReference>
<evidence type="ECO:0000256" key="8">
    <source>
        <dbReference type="ARBA" id="ARBA00049244"/>
    </source>
</evidence>
<dbReference type="GO" id="GO:0003887">
    <property type="term" value="F:DNA-directed DNA polymerase activity"/>
    <property type="evidence" value="ECO:0007669"/>
    <property type="project" value="UniProtKB-KW"/>
</dbReference>
<keyword evidence="6" id="KW-0239">DNA-directed DNA polymerase</keyword>
<name>A0A183CA75_GLOPA</name>
<keyword evidence="11" id="KW-1185">Reference proteome</keyword>
<reference evidence="11" key="2">
    <citation type="submission" date="2014-05" db="EMBL/GenBank/DDBJ databases">
        <title>The genome and life-stage specific transcriptomes of Globodera pallida elucidate key aspects of plant parasitism by a cyst nematode.</title>
        <authorList>
            <person name="Cotton J.A."/>
            <person name="Lilley C.J."/>
            <person name="Jones L.M."/>
            <person name="Kikuchi T."/>
            <person name="Reid A.J."/>
            <person name="Thorpe P."/>
            <person name="Tsai I.J."/>
            <person name="Beasley H."/>
            <person name="Blok V."/>
            <person name="Cock P.J.A."/>
            <person name="Van den Akker S.E."/>
            <person name="Holroyd N."/>
            <person name="Hunt M."/>
            <person name="Mantelin S."/>
            <person name="Naghra H."/>
            <person name="Pain A."/>
            <person name="Palomares-Rius J.E."/>
            <person name="Zarowiecki M."/>
            <person name="Berriman M."/>
            <person name="Jones J.T."/>
            <person name="Urwin P.E."/>
        </authorList>
    </citation>
    <scope>NUCLEOTIDE SEQUENCE [LARGE SCALE GENOMIC DNA]</scope>
    <source>
        <strain evidence="11">Lindley</strain>
    </source>
</reference>
<evidence type="ECO:0000313" key="12">
    <source>
        <dbReference type="WBParaSite" id="GPLIN_000977500"/>
    </source>
</evidence>
<dbReference type="WBParaSite" id="GPLIN_000977500">
    <property type="protein sequence ID" value="GPLIN_000977500"/>
    <property type="gene ID" value="GPLIN_000977500"/>
</dbReference>
<evidence type="ECO:0000256" key="9">
    <source>
        <dbReference type="SAM" id="MobiDB-lite"/>
    </source>
</evidence>
<keyword evidence="7" id="KW-0238">DNA-binding</keyword>
<feature type="domain" description="DNA-directed DNA polymerase family B mitochondria/virus" evidence="10">
    <location>
        <begin position="863"/>
        <end position="1043"/>
    </location>
</feature>
<evidence type="ECO:0000256" key="4">
    <source>
        <dbReference type="ARBA" id="ARBA00022695"/>
    </source>
</evidence>
<protein>
    <recommendedName>
        <fullName evidence="2">DNA-directed DNA polymerase</fullName>
        <ecNumber evidence="2">2.7.7.7</ecNumber>
    </recommendedName>
</protein>
<reference evidence="12" key="3">
    <citation type="submission" date="2016-06" db="UniProtKB">
        <authorList>
            <consortium name="WormBaseParasite"/>
        </authorList>
    </citation>
    <scope>IDENTIFICATION</scope>
</reference>
<dbReference type="InterPro" id="IPR043502">
    <property type="entry name" value="DNA/RNA_pol_sf"/>
</dbReference>
<evidence type="ECO:0000259" key="10">
    <source>
        <dbReference type="Pfam" id="PF03175"/>
    </source>
</evidence>
<feature type="region of interest" description="Disordered" evidence="9">
    <location>
        <begin position="1661"/>
        <end position="1686"/>
    </location>
</feature>
<evidence type="ECO:0000256" key="7">
    <source>
        <dbReference type="ARBA" id="ARBA00023125"/>
    </source>
</evidence>
<dbReference type="GO" id="GO:0042575">
    <property type="term" value="C:DNA polymerase complex"/>
    <property type="evidence" value="ECO:0007669"/>
    <property type="project" value="UniProtKB-ARBA"/>
</dbReference>
<evidence type="ECO:0000256" key="5">
    <source>
        <dbReference type="ARBA" id="ARBA00022705"/>
    </source>
</evidence>
<dbReference type="InterPro" id="IPR023211">
    <property type="entry name" value="DNA_pol_palm_dom_sf"/>
</dbReference>
<feature type="domain" description="DNA-directed DNA polymerase family B mitochondria/virus" evidence="10">
    <location>
        <begin position="533"/>
        <end position="731"/>
    </location>
</feature>
<accession>A0A183CA75</accession>
<feature type="region of interest" description="Disordered" evidence="9">
    <location>
        <begin position="1354"/>
        <end position="1382"/>
    </location>
</feature>
<sequence length="1686" mass="191469">MDGPPPRKQARFTIEELLGDELQTGNGITEKTPVDYVWKLEEDIEHSAKFNVVKVTSKFQIEDLPADPEALLAGVFQKCVDDAMEESRQHGHEPDRLGCLISSEHLDTDVWTPIREINDNIVDVILNRFLSVVQSKKSVSLLGAPFTVKVTTVSRKGLPASRTLKGGARRPPRPVQHQINAHALIKIHNKNNHCLFYALIATLMHHISNWAPWKFFNYINSRSGSAGQLEQDTEKLMRRVGAPLFQNGYEASTWVPRVVDYWNNEQYVNEHSIKVFIFGEGGRYKPLFKYGPDNYNTALRLYFNDNHFDAVKRFGRLFGKPYCLSCEVPYDKAATHSKSCKARCIQCGRVGLAYPCMADGGFKELCTGCKKTFNNNNCFQQHLQSNFCARSKKCLECGVIWDLKLNTARGRTPVEPKPAKPYRIVSFDVETMQHVPLNPEAAAERQKMIHQVNFIAAKVACPECISTGKWRSSLAASPCAVCGPCRTITFNQHPFSSSTKVDKQIVTADPLEQFIDWILYTLPVEYDTVAFSHYGGRFDMVLLFKQLFRRGLCPQLIRKGNKLYEMKLNKQHGWNPNVIFRDSYNLMPCSLSALVPAYGLDVVEKPFFPHLVNRPDNYAVDVWPSKNDYMANGMMPARRNDFDKWYDQNKQHPFRLEEALASYCCNDVEILMCALVAFRAEFMDVSRRQDIHDGIDVLREAMTIAAACMRHFKTNHLQAEHLAIVPEKGYDNADNQSLLALKYLQWYSEKHGVKVRGAHSPEMEKRIANYQVDGWVESLGRAIEVNGCVWHGCSRCFPLDDQLLPNGKTAGMTRQLDAARLAFIRSQVNEVEVVWECDIRKQLEKDKEMRSKFERYRDEGPLSIRECFTGGRCGPRKMFHAVQPGQKISYYDVTSLYPFINATTKYPVGHPEVHVLNVAVDWTLPEHNPYKMALLKVFVIPPRTIDIPVLPVRVDGRLIFGICYSCAREFPNGGVLREYSCEHDDEERGWVSSCTSIELDAALEEGYHVTKLYRVLEYAESDDTLFQPYIAEFMAQKIHASGFSDEIKGCKEAERRFVNECFERFGIQINQQKMGPNKGKRSLAKLALNNLWGRFSMRNELTQTLVTSDPVELTEHLDDRSKEVTSVDTLNDSTVMISFTTKKEWIEEHVVSLWTTSAARLYLLKLMQKIVRSGADLLYTDTDSVIFCHAEASNPLDLGPHLGDLTDEFPQHEIQEFCCGGAKQYGLKLQRKDSGQTEYVLKLRGITLNYDVKVNQNLCYTTFRERVLHYSETGKLDPIPVFTNSLKPNIKKVQEANHQQQQQQLQEIGNTLLGVSTFLPAEQQPQVTEALLTTQQLDELVSTMSAAATLLPSQQQQHFNATEQQQQPQQEQEQKMTKKKKLEKRTIMPFSPSHLCLHKPFDFSIYSSEKMVPPSSAGWKQLLEERIATLEEQNTQRPERVEAWASREVQMPYQTRFAPYTSTHNFRRERLRQQTRDVPSSATASCSCAACVRTHRQRAEFATALAKQEEQLRQDVEYMQTANSNNNNIINNRECRCAICTRGAADQSSEVQSTSSSARAEPELVQNHQQQQQQQAPALPIAAFSLDPEYEREGLEARRLREAGAFLTAPSTYHSVIENGVGILINPPEVQPTAAPQNLVEPKRRASGAAADRPFHVAGVLSADGDPESGRFSGAVPHLPSPIRPF</sequence>
<evidence type="ECO:0000256" key="1">
    <source>
        <dbReference type="ARBA" id="ARBA00005755"/>
    </source>
</evidence>
<dbReference type="InterPro" id="IPR012337">
    <property type="entry name" value="RNaseH-like_sf"/>
</dbReference>
<dbReference type="Gene3D" id="3.30.420.10">
    <property type="entry name" value="Ribonuclease H-like superfamily/Ribonuclease H"/>
    <property type="match status" value="1"/>
</dbReference>
<dbReference type="PANTHER" id="PTHR33568:SF3">
    <property type="entry name" value="DNA-DIRECTED DNA POLYMERASE"/>
    <property type="match status" value="1"/>
</dbReference>
<dbReference type="EC" id="2.7.7.7" evidence="2"/>
<dbReference type="Proteomes" id="UP000050741">
    <property type="component" value="Unassembled WGS sequence"/>
</dbReference>
<keyword evidence="5" id="KW-0235">DNA replication</keyword>
<comment type="catalytic activity">
    <reaction evidence="8">
        <text>DNA(n) + a 2'-deoxyribonucleoside 5'-triphosphate = DNA(n+1) + diphosphate</text>
        <dbReference type="Rhea" id="RHEA:22508"/>
        <dbReference type="Rhea" id="RHEA-COMP:17339"/>
        <dbReference type="Rhea" id="RHEA-COMP:17340"/>
        <dbReference type="ChEBI" id="CHEBI:33019"/>
        <dbReference type="ChEBI" id="CHEBI:61560"/>
        <dbReference type="ChEBI" id="CHEBI:173112"/>
        <dbReference type="EC" id="2.7.7.7"/>
    </reaction>
</comment>
<evidence type="ECO:0000256" key="2">
    <source>
        <dbReference type="ARBA" id="ARBA00012417"/>
    </source>
</evidence>
<dbReference type="GO" id="GO:0000166">
    <property type="term" value="F:nucleotide binding"/>
    <property type="evidence" value="ECO:0007669"/>
    <property type="project" value="InterPro"/>
</dbReference>
<evidence type="ECO:0000256" key="6">
    <source>
        <dbReference type="ARBA" id="ARBA00022932"/>
    </source>
</evidence>
<dbReference type="Pfam" id="PF03175">
    <property type="entry name" value="DNA_pol_B_2"/>
    <property type="match status" value="3"/>
</dbReference>
<dbReference type="GO" id="GO:0003677">
    <property type="term" value="F:DNA binding"/>
    <property type="evidence" value="ECO:0007669"/>
    <property type="project" value="UniProtKB-KW"/>
</dbReference>
<dbReference type="InterPro" id="IPR004868">
    <property type="entry name" value="DNA-dir_DNA_pol_B_mt/vir"/>
</dbReference>
<dbReference type="Gene3D" id="3.90.1600.10">
    <property type="entry name" value="Palm domain of DNA polymerase"/>
    <property type="match status" value="1"/>
</dbReference>
<feature type="domain" description="DNA-directed DNA polymerase family B mitochondria/virus" evidence="10">
    <location>
        <begin position="1074"/>
        <end position="1148"/>
    </location>
</feature>
<dbReference type="GO" id="GO:0006260">
    <property type="term" value="P:DNA replication"/>
    <property type="evidence" value="ECO:0007669"/>
    <property type="project" value="UniProtKB-KW"/>
</dbReference>
<proteinExistence type="inferred from homology"/>
<dbReference type="InterPro" id="IPR036397">
    <property type="entry name" value="RNaseH_sf"/>
</dbReference>
<dbReference type="PANTHER" id="PTHR33568">
    <property type="entry name" value="DNA POLYMERASE"/>
    <property type="match status" value="1"/>
</dbReference>
<evidence type="ECO:0000313" key="11">
    <source>
        <dbReference type="Proteomes" id="UP000050741"/>
    </source>
</evidence>
<reference evidence="11" key="1">
    <citation type="submission" date="2013-12" db="EMBL/GenBank/DDBJ databases">
        <authorList>
            <person name="Aslett M."/>
        </authorList>
    </citation>
    <scope>NUCLEOTIDE SEQUENCE [LARGE SCALE GENOMIC DNA]</scope>
    <source>
        <strain evidence="11">Lindley</strain>
    </source>
</reference>
<evidence type="ECO:0000256" key="3">
    <source>
        <dbReference type="ARBA" id="ARBA00022679"/>
    </source>
</evidence>
<comment type="similarity">
    <text evidence="1">Belongs to the DNA polymerase type-B family.</text>
</comment>